<feature type="chain" id="PRO_5039467731" description="Secreted protein" evidence="2">
    <location>
        <begin position="16"/>
        <end position="106"/>
    </location>
</feature>
<gene>
    <name evidence="3" type="ORF">FHR32_000971</name>
</gene>
<keyword evidence="4" id="KW-1185">Reference proteome</keyword>
<name>A0A7W7RR49_9ACTN</name>
<feature type="signal peptide" evidence="2">
    <location>
        <begin position="1"/>
        <end position="15"/>
    </location>
</feature>
<dbReference type="AlphaFoldDB" id="A0A7W7RR49"/>
<evidence type="ECO:0000256" key="2">
    <source>
        <dbReference type="SAM" id="SignalP"/>
    </source>
</evidence>
<proteinExistence type="predicted"/>
<evidence type="ECO:0000256" key="1">
    <source>
        <dbReference type="SAM" id="MobiDB-lite"/>
    </source>
</evidence>
<keyword evidence="2" id="KW-0732">Signal</keyword>
<dbReference type="EMBL" id="JACHJU010000001">
    <property type="protein sequence ID" value="MBB4936666.1"/>
    <property type="molecule type" value="Genomic_DNA"/>
</dbReference>
<sequence length="106" mass="11675">MFCTAAMGVMWAASASCSTLTFDSPMWRTLALVPQLLQRADLVGQRHRGVHRVQLQQVDPLHPQPLQAQLHGPPQQRHRGLALSRGPPDVRLVGRAMWARPAVSPG</sequence>
<evidence type="ECO:0000313" key="4">
    <source>
        <dbReference type="Proteomes" id="UP000534286"/>
    </source>
</evidence>
<accession>A0A7W7RR49</accession>
<evidence type="ECO:0008006" key="5">
    <source>
        <dbReference type="Google" id="ProtNLM"/>
    </source>
</evidence>
<comment type="caution">
    <text evidence="3">The sequence shown here is derived from an EMBL/GenBank/DDBJ whole genome shotgun (WGS) entry which is preliminary data.</text>
</comment>
<dbReference type="Proteomes" id="UP000534286">
    <property type="component" value="Unassembled WGS sequence"/>
</dbReference>
<protein>
    <recommendedName>
        <fullName evidence="5">Secreted protein</fullName>
    </recommendedName>
</protein>
<feature type="region of interest" description="Disordered" evidence="1">
    <location>
        <begin position="65"/>
        <end position="88"/>
    </location>
</feature>
<reference evidence="3 4" key="1">
    <citation type="submission" date="2020-08" db="EMBL/GenBank/DDBJ databases">
        <title>Sequencing the genomes of 1000 actinobacteria strains.</title>
        <authorList>
            <person name="Klenk H.-P."/>
        </authorList>
    </citation>
    <scope>NUCLEOTIDE SEQUENCE [LARGE SCALE GENOMIC DNA]</scope>
    <source>
        <strain evidence="3 4">DSM 43023</strain>
    </source>
</reference>
<evidence type="ECO:0000313" key="3">
    <source>
        <dbReference type="EMBL" id="MBB4936666.1"/>
    </source>
</evidence>
<organism evidence="3 4">
    <name type="scientific">Streptosporangium album</name>
    <dbReference type="NCBI Taxonomy" id="47479"/>
    <lineage>
        <taxon>Bacteria</taxon>
        <taxon>Bacillati</taxon>
        <taxon>Actinomycetota</taxon>
        <taxon>Actinomycetes</taxon>
        <taxon>Streptosporangiales</taxon>
        <taxon>Streptosporangiaceae</taxon>
        <taxon>Streptosporangium</taxon>
    </lineage>
</organism>